<organism evidence="1 2">
    <name type="scientific">Stephania japonica</name>
    <dbReference type="NCBI Taxonomy" id="461633"/>
    <lineage>
        <taxon>Eukaryota</taxon>
        <taxon>Viridiplantae</taxon>
        <taxon>Streptophyta</taxon>
        <taxon>Embryophyta</taxon>
        <taxon>Tracheophyta</taxon>
        <taxon>Spermatophyta</taxon>
        <taxon>Magnoliopsida</taxon>
        <taxon>Ranunculales</taxon>
        <taxon>Menispermaceae</taxon>
        <taxon>Menispermoideae</taxon>
        <taxon>Cissampelideae</taxon>
        <taxon>Stephania</taxon>
    </lineage>
</organism>
<gene>
    <name evidence="1" type="ORF">Sjap_016526</name>
</gene>
<evidence type="ECO:0000313" key="2">
    <source>
        <dbReference type="Proteomes" id="UP001417504"/>
    </source>
</evidence>
<sequence length="128" mass="14357">MSWWWRRGELGGVQVRGGEAEVVEREELGGTEGGLALDKRSKRSSDRLEARRCEPECQKSKLTGVLGWMSCSQTAHGVWSRGFRAHAVRAPPRVRIPKMPPTTCETLSPIFTSWRRCQEEISHGVPVA</sequence>
<reference evidence="1 2" key="1">
    <citation type="submission" date="2024-01" db="EMBL/GenBank/DDBJ databases">
        <title>Genome assemblies of Stephania.</title>
        <authorList>
            <person name="Yang L."/>
        </authorList>
    </citation>
    <scope>NUCLEOTIDE SEQUENCE [LARGE SCALE GENOMIC DNA]</scope>
    <source>
        <strain evidence="1">QJT</strain>
        <tissue evidence="1">Leaf</tissue>
    </source>
</reference>
<evidence type="ECO:0000313" key="1">
    <source>
        <dbReference type="EMBL" id="KAK9117579.1"/>
    </source>
</evidence>
<proteinExistence type="predicted"/>
<comment type="caution">
    <text evidence="1">The sequence shown here is derived from an EMBL/GenBank/DDBJ whole genome shotgun (WGS) entry which is preliminary data.</text>
</comment>
<dbReference type="Proteomes" id="UP001417504">
    <property type="component" value="Unassembled WGS sequence"/>
</dbReference>
<name>A0AAP0NTJ3_9MAGN</name>
<keyword evidence="2" id="KW-1185">Reference proteome</keyword>
<dbReference type="EMBL" id="JBBNAE010000006">
    <property type="protein sequence ID" value="KAK9117579.1"/>
    <property type="molecule type" value="Genomic_DNA"/>
</dbReference>
<dbReference type="AlphaFoldDB" id="A0AAP0NTJ3"/>
<protein>
    <submittedName>
        <fullName evidence="1">Uncharacterized protein</fullName>
    </submittedName>
</protein>
<accession>A0AAP0NTJ3</accession>